<dbReference type="GO" id="GO:0003677">
    <property type="term" value="F:DNA binding"/>
    <property type="evidence" value="ECO:0007669"/>
    <property type="project" value="InterPro"/>
</dbReference>
<keyword evidence="2" id="KW-1185">Reference proteome</keyword>
<accession>A0A1A6AMG0</accession>
<comment type="caution">
    <text evidence="1">The sequence shown here is derived from an EMBL/GenBank/DDBJ whole genome shotgun (WGS) entry which is preliminary data.</text>
</comment>
<dbReference type="InterPro" id="IPR016177">
    <property type="entry name" value="DNA-bd_dom_sf"/>
</dbReference>
<dbReference type="AlphaFoldDB" id="A0A1A6AMG0"/>
<organism evidence="1 2">
    <name type="scientific">Clostridium ragsdalei P11</name>
    <dbReference type="NCBI Taxonomy" id="1353534"/>
    <lineage>
        <taxon>Bacteria</taxon>
        <taxon>Bacillati</taxon>
        <taxon>Bacillota</taxon>
        <taxon>Clostridia</taxon>
        <taxon>Eubacteriales</taxon>
        <taxon>Clostridiaceae</taxon>
        <taxon>Clostridium</taxon>
    </lineage>
</organism>
<dbReference type="Proteomes" id="UP000093954">
    <property type="component" value="Unassembled WGS sequence"/>
</dbReference>
<evidence type="ECO:0000313" key="2">
    <source>
        <dbReference type="Proteomes" id="UP000093954"/>
    </source>
</evidence>
<dbReference type="Gene3D" id="1.20.5.2050">
    <property type="match status" value="1"/>
</dbReference>
<gene>
    <name evidence="1" type="ORF">CLRAG_32010</name>
</gene>
<dbReference type="PATRIC" id="fig|1353534.3.peg.3250"/>
<protein>
    <submittedName>
        <fullName evidence="1">AP2 domain protein</fullName>
    </submittedName>
</protein>
<dbReference type="EMBL" id="LROS01000044">
    <property type="protein sequence ID" value="OBR91259.1"/>
    <property type="molecule type" value="Genomic_DNA"/>
</dbReference>
<proteinExistence type="predicted"/>
<reference evidence="1 2" key="1">
    <citation type="journal article" date="2012" name="Front. Microbiol.">
        <title>Draft Genome Sequence of the Virulent Strain 01-B526 of the Fish Pathogen Aeromonas salmonicida.</title>
        <authorList>
            <person name="Charette S.J."/>
            <person name="Brochu F."/>
            <person name="Boyle B."/>
            <person name="Filion G."/>
            <person name="Tanaka K.H."/>
            <person name="Derome N."/>
        </authorList>
    </citation>
    <scope>NUCLEOTIDE SEQUENCE [LARGE SCALE GENOMIC DNA]</scope>
    <source>
        <strain evidence="1 2">P11</strain>
    </source>
</reference>
<dbReference type="RefSeq" id="WP_065079288.1">
    <property type="nucleotide sequence ID" value="NZ_LROS01000044.1"/>
</dbReference>
<dbReference type="SUPFAM" id="SSF54171">
    <property type="entry name" value="DNA-binding domain"/>
    <property type="match status" value="1"/>
</dbReference>
<evidence type="ECO:0000313" key="1">
    <source>
        <dbReference type="EMBL" id="OBR91259.1"/>
    </source>
</evidence>
<sequence length="164" mass="18799">MNRFKDLTGKKFGRLTVMSVANKKYKDRGVIWNCLCDCGNKVKVRERHLIDGGTRSCGCLMIEHTKIIQVKATNVDRFKGTKIGQLTRKISSSNSSGYKGINWDKKRSKWRVRLTLAGKEKHLGYFDKLEDAIECRKKGEKKYFKPIIEEYKKSFSGGGVQART</sequence>
<name>A0A1A6AMG0_9CLOT</name>